<dbReference type="SMART" id="SM00913">
    <property type="entry name" value="IBN_N"/>
    <property type="match status" value="1"/>
</dbReference>
<dbReference type="InterPro" id="IPR011989">
    <property type="entry name" value="ARM-like"/>
</dbReference>
<dbReference type="SUPFAM" id="SSF48371">
    <property type="entry name" value="ARM repeat"/>
    <property type="match status" value="1"/>
</dbReference>
<keyword evidence="5" id="KW-0963">Cytoplasm</keyword>
<dbReference type="STRING" id="1382522.W6MQ12"/>
<comment type="similarity">
    <text evidence="3">Belongs to the XPO2/CSE1 family.</text>
</comment>
<dbReference type="GO" id="GO:0005635">
    <property type="term" value="C:nuclear envelope"/>
    <property type="evidence" value="ECO:0007669"/>
    <property type="project" value="EnsemblFungi"/>
</dbReference>
<keyword evidence="10" id="KW-1185">Reference proteome</keyword>
<keyword evidence="6" id="KW-0653">Protein transport</keyword>
<evidence type="ECO:0000256" key="3">
    <source>
        <dbReference type="ARBA" id="ARBA00008669"/>
    </source>
</evidence>
<dbReference type="Pfam" id="PF03810">
    <property type="entry name" value="IBN_N"/>
    <property type="match status" value="1"/>
</dbReference>
<evidence type="ECO:0000256" key="5">
    <source>
        <dbReference type="ARBA" id="ARBA00022490"/>
    </source>
</evidence>
<dbReference type="GO" id="GO:0005829">
    <property type="term" value="C:cytosol"/>
    <property type="evidence" value="ECO:0007669"/>
    <property type="project" value="TreeGrafter"/>
</dbReference>
<organism evidence="9 10">
    <name type="scientific">Kuraishia capsulata CBS 1993</name>
    <dbReference type="NCBI Taxonomy" id="1382522"/>
    <lineage>
        <taxon>Eukaryota</taxon>
        <taxon>Fungi</taxon>
        <taxon>Dikarya</taxon>
        <taxon>Ascomycota</taxon>
        <taxon>Saccharomycotina</taxon>
        <taxon>Pichiomycetes</taxon>
        <taxon>Pichiales</taxon>
        <taxon>Pichiaceae</taxon>
        <taxon>Kuraishia</taxon>
    </lineage>
</organism>
<keyword evidence="7" id="KW-0539">Nucleus</keyword>
<feature type="domain" description="Importin N-terminal" evidence="8">
    <location>
        <begin position="23"/>
        <end position="96"/>
    </location>
</feature>
<name>W6MQ12_9ASCO</name>
<dbReference type="RefSeq" id="XP_022459312.1">
    <property type="nucleotide sequence ID" value="XM_022601695.1"/>
</dbReference>
<evidence type="ECO:0000313" key="9">
    <source>
        <dbReference type="EMBL" id="CDK27317.1"/>
    </source>
</evidence>
<keyword evidence="4" id="KW-0813">Transport</keyword>
<evidence type="ECO:0000256" key="7">
    <source>
        <dbReference type="ARBA" id="ARBA00023242"/>
    </source>
</evidence>
<evidence type="ECO:0000259" key="8">
    <source>
        <dbReference type="PROSITE" id="PS50166"/>
    </source>
</evidence>
<dbReference type="PANTHER" id="PTHR10997:SF8">
    <property type="entry name" value="EXPORTIN-2"/>
    <property type="match status" value="1"/>
</dbReference>
<reference evidence="9" key="2">
    <citation type="submission" date="2014-02" db="EMBL/GenBank/DDBJ databases">
        <title>Complete DNA sequence of /Kuraishia capsulata/ illustrates novel genomic features among budding yeasts (/Saccharomycotina/).</title>
        <authorList>
            <person name="Morales L."/>
            <person name="Noel B."/>
            <person name="Porcel B."/>
            <person name="Marcet-Houben M."/>
            <person name="Hullo M-F."/>
            <person name="Sacerdot C."/>
            <person name="Tekaia F."/>
            <person name="Leh-Louis V."/>
            <person name="Despons L."/>
            <person name="Khanna V."/>
            <person name="Aury J-M."/>
            <person name="Barbe V."/>
            <person name="Couloux A."/>
            <person name="Labadie K."/>
            <person name="Pelletier E."/>
            <person name="Souciet J-L."/>
            <person name="Boekhout T."/>
            <person name="Gabaldon T."/>
            <person name="Wincker P."/>
            <person name="Dujon B."/>
        </authorList>
    </citation>
    <scope>NUCLEOTIDE SEQUENCE</scope>
    <source>
        <strain evidence="9">CBS 1993</strain>
    </source>
</reference>
<proteinExistence type="inferred from homology"/>
<evidence type="ECO:0000256" key="2">
    <source>
        <dbReference type="ARBA" id="ARBA00004496"/>
    </source>
</evidence>
<accession>W6MQ12</accession>
<dbReference type="Proteomes" id="UP000019384">
    <property type="component" value="Unassembled WGS sequence"/>
</dbReference>
<dbReference type="Pfam" id="PF03378">
    <property type="entry name" value="CAS_CSE1"/>
    <property type="match status" value="1"/>
</dbReference>
<protein>
    <recommendedName>
        <fullName evidence="8">Importin N-terminal domain-containing protein</fullName>
    </recommendedName>
</protein>
<dbReference type="GO" id="GO:0031267">
    <property type="term" value="F:small GTPase binding"/>
    <property type="evidence" value="ECO:0007669"/>
    <property type="project" value="InterPro"/>
</dbReference>
<dbReference type="InterPro" id="IPR013713">
    <property type="entry name" value="XPO2_central"/>
</dbReference>
<dbReference type="GO" id="GO:0046827">
    <property type="term" value="P:positive regulation of protein export from nucleus"/>
    <property type="evidence" value="ECO:0007669"/>
    <property type="project" value="EnsemblFungi"/>
</dbReference>
<sequence length="970" mass="109435">MSEVTAVSQLLGLSIQGATAKHAEQQLRQLESQPGFALTLLKIVADPSADKSTRLAGSLFFKNFIKNKWIDENGNYLISGDDVRLIKAEIVGLMIQLPDSLQVQIGEAVSLIAESEFPNLWPELIDELLAKLSPEDMVTNKGVLKVAHSIFKRWRPLFRSDELFTEIKFVLDKFSDSFLALLKQVDHMISTHSGDQKALKVLFDNMLLLVKIYYDLNCQDIPEFFEDHMEEGMAIMHKYLEYSNSALQDTDETEVDIITLVKTTICELVQLYSTRYGEVFDPLVPQFTQTIWNLLTGTGLEQKYDTLVSKALTFMTAIASVETRATVFHSPEALKEITENIILPNITLRESDEELFEDDPIEYTRRDLDGSDSDTRRRAAVDFLRALKETNEKTVTSVMMGYIDHYLEAFRADPSNWRAKDISLYLFGAVATKGLVTTSGVSSVNLLVDVVQFFTHNVAPDLVSNVVHPILKVDAIKFVYTFRNQLTKAQLIEAFPLLSAHFQSNDYVVYTYTAITIEKILSLRNNKTYLFTKTDINPAISHDLLTSLFRLIFKKSDTPEKLAENEFLMKCVMRVILTAEETIAEFSLQLISQLLQIVEVISKNPSNPRFSHYTFESIAGLIKFNSAGHVKEFIEITLPYSLAILSQEVNEFIPYSFQILAYLLEIYPRSNAIPDTYVQLIKPLVSPTVWEFRGNIPAITRLLQAILVQSPSSFAGNLTPILGVFQKLISSKVYDNYGFEFLETILFHVPLDQLKPYIGEIAMILLQRLQVSRTEKYVKRFTIFLSLLSSMNSNTDSSICVNPINSVFAIDLIDQVQNGIFEQILNNFVIPSSTKFNNLLDRKILILGLVNMICESAQFTPQGKYFGKFAPILENLLKLIVSDSIKGYDNDDTVLLEADLEEVSFGSSFSKLNIISPRPYDPAPKITTKELMVHAFKSKLAKFNAETGALNSAVAQMSPEAQSAFLDLSV</sequence>
<gene>
    <name evidence="9" type="ORF">KUCA_T00003295001</name>
</gene>
<evidence type="ECO:0000313" key="10">
    <source>
        <dbReference type="Proteomes" id="UP000019384"/>
    </source>
</evidence>
<dbReference type="GO" id="GO:0006611">
    <property type="term" value="P:protein export from nucleus"/>
    <property type="evidence" value="ECO:0007669"/>
    <property type="project" value="EnsemblFungi"/>
</dbReference>
<dbReference type="EMBL" id="HG793128">
    <property type="protein sequence ID" value="CDK27317.1"/>
    <property type="molecule type" value="Genomic_DNA"/>
</dbReference>
<dbReference type="GO" id="GO:0032991">
    <property type="term" value="C:protein-containing complex"/>
    <property type="evidence" value="ECO:0007669"/>
    <property type="project" value="EnsemblFungi"/>
</dbReference>
<dbReference type="PANTHER" id="PTHR10997">
    <property type="entry name" value="IMPORTIN-7, 8, 11"/>
    <property type="match status" value="1"/>
</dbReference>
<evidence type="ECO:0000256" key="6">
    <source>
        <dbReference type="ARBA" id="ARBA00022927"/>
    </source>
</evidence>
<dbReference type="InterPro" id="IPR005043">
    <property type="entry name" value="XPO2_C"/>
</dbReference>
<dbReference type="PROSITE" id="PS50166">
    <property type="entry name" value="IMPORTIN_B_NT"/>
    <property type="match status" value="1"/>
</dbReference>
<dbReference type="Gene3D" id="1.25.10.10">
    <property type="entry name" value="Leucine-rich Repeat Variant"/>
    <property type="match status" value="1"/>
</dbReference>
<dbReference type="GO" id="GO:0061015">
    <property type="term" value="P:snRNA import into nucleus"/>
    <property type="evidence" value="ECO:0007669"/>
    <property type="project" value="EnsemblFungi"/>
</dbReference>
<dbReference type="GO" id="GO:0006606">
    <property type="term" value="P:protein import into nucleus"/>
    <property type="evidence" value="ECO:0007669"/>
    <property type="project" value="TreeGrafter"/>
</dbReference>
<reference evidence="9" key="1">
    <citation type="submission" date="2013-12" db="EMBL/GenBank/DDBJ databases">
        <authorList>
            <person name="Genoscope - CEA"/>
        </authorList>
    </citation>
    <scope>NUCLEOTIDE SEQUENCE</scope>
    <source>
        <strain evidence="9">CBS 1993</strain>
    </source>
</reference>
<dbReference type="GO" id="GO:0034399">
    <property type="term" value="C:nuclear periphery"/>
    <property type="evidence" value="ECO:0007669"/>
    <property type="project" value="EnsemblFungi"/>
</dbReference>
<dbReference type="Pfam" id="PF08506">
    <property type="entry name" value="Cse1"/>
    <property type="match status" value="1"/>
</dbReference>
<dbReference type="InterPro" id="IPR001494">
    <property type="entry name" value="Importin-beta_N"/>
</dbReference>
<dbReference type="OrthoDB" id="3268246at2759"/>
<dbReference type="GeneID" id="34520700"/>
<evidence type="ECO:0000256" key="1">
    <source>
        <dbReference type="ARBA" id="ARBA00004123"/>
    </source>
</evidence>
<dbReference type="HOGENOM" id="CLU_009614_0_0_1"/>
<dbReference type="AlphaFoldDB" id="W6MQ12"/>
<dbReference type="GO" id="GO:0005049">
    <property type="term" value="F:nuclear export signal receptor activity"/>
    <property type="evidence" value="ECO:0007669"/>
    <property type="project" value="EnsemblFungi"/>
</dbReference>
<dbReference type="InterPro" id="IPR016024">
    <property type="entry name" value="ARM-type_fold"/>
</dbReference>
<evidence type="ECO:0000256" key="4">
    <source>
        <dbReference type="ARBA" id="ARBA00022448"/>
    </source>
</evidence>
<comment type="subcellular location">
    <subcellularLocation>
        <location evidence="2">Cytoplasm</location>
    </subcellularLocation>
    <subcellularLocation>
        <location evidence="1">Nucleus</location>
    </subcellularLocation>
</comment>